<sequence>MTTTTMTAPRFELADRALRIGAGFWWCSSVLGQWAFFYYIAIFYGPSTLQGDFAVWAKNTHLLKGYVAGDTIGNLIFGVHALLAGIVAFGGALQMLPQIRRHVPAFHRWNGRIFLVTALGVSVTGLYMVWVRGATINLIGSLTISGNAVLIIVCAVAAWRAALRRDFTTHRVWALRTYLVANGQWFFRAGIFAWIMLNQGPVGLGKNFDGPVVIFWSIGCYALPLLVLEFYLRAKEHGRGRYAVASVLVVSGLLAALGIFGTYMALWRPVLALN</sequence>
<dbReference type="EMBL" id="BOPV01000001">
    <property type="protein sequence ID" value="GIL38764.1"/>
    <property type="molecule type" value="Genomic_DNA"/>
</dbReference>
<accession>A0A8S8X853</accession>
<reference evidence="2" key="1">
    <citation type="submission" date="2021-02" db="EMBL/GenBank/DDBJ databases">
        <title>Genome sequence of Rhodospirillales sp. strain TMPK1 isolated from soil.</title>
        <authorList>
            <person name="Nakai R."/>
            <person name="Kusada H."/>
            <person name="Tamaki H."/>
        </authorList>
    </citation>
    <scope>NUCLEOTIDE SEQUENCE</scope>
    <source>
        <strain evidence="2">TMPK1</strain>
    </source>
</reference>
<dbReference type="AlphaFoldDB" id="A0A8S8X853"/>
<feature type="transmembrane region" description="Helical" evidence="1">
    <location>
        <begin position="72"/>
        <end position="93"/>
    </location>
</feature>
<organism evidence="2 3">
    <name type="scientific">Roseiterribacter gracilis</name>
    <dbReference type="NCBI Taxonomy" id="2812848"/>
    <lineage>
        <taxon>Bacteria</taxon>
        <taxon>Pseudomonadati</taxon>
        <taxon>Pseudomonadota</taxon>
        <taxon>Alphaproteobacteria</taxon>
        <taxon>Rhodospirillales</taxon>
        <taxon>Roseiterribacteraceae</taxon>
        <taxon>Roseiterribacter</taxon>
    </lineage>
</organism>
<keyword evidence="1" id="KW-0812">Transmembrane</keyword>
<dbReference type="RefSeq" id="WP_420241824.1">
    <property type="nucleotide sequence ID" value="NZ_BOPV01000001.1"/>
</dbReference>
<feature type="transmembrane region" description="Helical" evidence="1">
    <location>
        <begin position="179"/>
        <end position="197"/>
    </location>
</feature>
<proteinExistence type="predicted"/>
<gene>
    <name evidence="2" type="ORF">TMPK1_10010</name>
</gene>
<name>A0A8S8X853_9PROT</name>
<dbReference type="Proteomes" id="UP000681075">
    <property type="component" value="Unassembled WGS sequence"/>
</dbReference>
<keyword evidence="1" id="KW-0472">Membrane</keyword>
<evidence type="ECO:0000313" key="2">
    <source>
        <dbReference type="EMBL" id="GIL38764.1"/>
    </source>
</evidence>
<comment type="caution">
    <text evidence="2">The sequence shown here is derived from an EMBL/GenBank/DDBJ whole genome shotgun (WGS) entry which is preliminary data.</text>
</comment>
<evidence type="ECO:0000313" key="3">
    <source>
        <dbReference type="Proteomes" id="UP000681075"/>
    </source>
</evidence>
<dbReference type="Pfam" id="PF10067">
    <property type="entry name" value="DUF2306"/>
    <property type="match status" value="1"/>
</dbReference>
<feature type="transmembrane region" description="Helical" evidence="1">
    <location>
        <begin position="212"/>
        <end position="232"/>
    </location>
</feature>
<evidence type="ECO:0000256" key="1">
    <source>
        <dbReference type="SAM" id="Phobius"/>
    </source>
</evidence>
<keyword evidence="1" id="KW-1133">Transmembrane helix</keyword>
<feature type="transmembrane region" description="Helical" evidence="1">
    <location>
        <begin position="244"/>
        <end position="266"/>
    </location>
</feature>
<dbReference type="InterPro" id="IPR018750">
    <property type="entry name" value="DUF2306_membrane"/>
</dbReference>
<feature type="transmembrane region" description="Helical" evidence="1">
    <location>
        <begin position="136"/>
        <end position="159"/>
    </location>
</feature>
<keyword evidence="3" id="KW-1185">Reference proteome</keyword>
<feature type="transmembrane region" description="Helical" evidence="1">
    <location>
        <begin position="20"/>
        <end position="44"/>
    </location>
</feature>
<feature type="transmembrane region" description="Helical" evidence="1">
    <location>
        <begin position="113"/>
        <end position="130"/>
    </location>
</feature>
<protein>
    <submittedName>
        <fullName evidence="2">Membrane protein</fullName>
    </submittedName>
</protein>